<organism evidence="1 2">
    <name type="scientific">Alkaliphilus metalliredigens (strain QYMF)</name>
    <dbReference type="NCBI Taxonomy" id="293826"/>
    <lineage>
        <taxon>Bacteria</taxon>
        <taxon>Bacillati</taxon>
        <taxon>Bacillota</taxon>
        <taxon>Clostridia</taxon>
        <taxon>Peptostreptococcales</taxon>
        <taxon>Natronincolaceae</taxon>
        <taxon>Alkaliphilus</taxon>
    </lineage>
</organism>
<evidence type="ECO:0000313" key="1">
    <source>
        <dbReference type="EMBL" id="ABR50006.1"/>
    </source>
</evidence>
<dbReference type="Proteomes" id="UP000001572">
    <property type="component" value="Chromosome"/>
</dbReference>
<dbReference type="KEGG" id="amt:Amet_3910"/>
<reference evidence="2" key="1">
    <citation type="journal article" date="2016" name="Genome Announc.">
        <title>Complete genome sequence of Alkaliphilus metalliredigens strain QYMF, an alkaliphilic and metal-reducing bacterium isolated from borax-contaminated leachate ponds.</title>
        <authorList>
            <person name="Hwang C."/>
            <person name="Copeland A."/>
            <person name="Lucas S."/>
            <person name="Lapidus A."/>
            <person name="Barry K."/>
            <person name="Detter J.C."/>
            <person name="Glavina Del Rio T."/>
            <person name="Hammon N."/>
            <person name="Israni S."/>
            <person name="Dalin E."/>
            <person name="Tice H."/>
            <person name="Pitluck S."/>
            <person name="Chertkov O."/>
            <person name="Brettin T."/>
            <person name="Bruce D."/>
            <person name="Han C."/>
            <person name="Schmutz J."/>
            <person name="Larimer F."/>
            <person name="Land M.L."/>
            <person name="Hauser L."/>
            <person name="Kyrpides N."/>
            <person name="Mikhailova N."/>
            <person name="Ye Q."/>
            <person name="Zhou J."/>
            <person name="Richardson P."/>
            <person name="Fields M.W."/>
        </authorList>
    </citation>
    <scope>NUCLEOTIDE SEQUENCE [LARGE SCALE GENOMIC DNA]</scope>
    <source>
        <strain evidence="2">QYMF</strain>
    </source>
</reference>
<keyword evidence="2" id="KW-1185">Reference proteome</keyword>
<gene>
    <name evidence="1" type="ordered locus">Amet_3910</name>
</gene>
<dbReference type="STRING" id="293826.Amet_3910"/>
<name>A6TUY8_ALKMQ</name>
<accession>A6TUY8</accession>
<dbReference type="EMBL" id="CP000724">
    <property type="protein sequence ID" value="ABR50006.1"/>
    <property type="molecule type" value="Genomic_DNA"/>
</dbReference>
<dbReference type="HOGENOM" id="CLU_2949989_0_0_9"/>
<evidence type="ECO:0000313" key="2">
    <source>
        <dbReference type="Proteomes" id="UP000001572"/>
    </source>
</evidence>
<dbReference type="OrthoDB" id="2570938at2"/>
<dbReference type="RefSeq" id="WP_012064961.1">
    <property type="nucleotide sequence ID" value="NC_009633.1"/>
</dbReference>
<proteinExistence type="predicted"/>
<protein>
    <submittedName>
        <fullName evidence="1">Uncharacterized protein</fullName>
    </submittedName>
</protein>
<dbReference type="AlphaFoldDB" id="A6TUY8"/>
<sequence length="59" mass="6710">MEQYVVGTKIKNTNKEIKGSSASIKNYMRSLAEIDVNQITIPKDWNVDNIPNPFKAIKD</sequence>